<accession>A0A2U3LGZ2</accession>
<evidence type="ECO:0000259" key="1">
    <source>
        <dbReference type="Pfam" id="PF11195"/>
    </source>
</evidence>
<sequence length="156" mass="17692">MQYIGVKIIHAEPMTVAEYNEQVRPLVYSGECQDGYKVICEDDYVSWSPKDVFEAAYRQTDGMTFGLAIEAMKKGFKVARQGWNGKAMWIAISHPEANSLKAEGFWNKHSRKFAEENGGSADVLPYIIMKTADNKILMGWLASQTDMLVEDWTIIE</sequence>
<dbReference type="Pfam" id="PF11195">
    <property type="entry name" value="Tad2-like"/>
    <property type="match status" value="1"/>
</dbReference>
<dbReference type="Proteomes" id="UP000238916">
    <property type="component" value="Unassembled WGS sequence"/>
</dbReference>
<reference evidence="3" key="1">
    <citation type="submission" date="2018-02" db="EMBL/GenBank/DDBJ databases">
        <authorList>
            <person name="Hausmann B."/>
        </authorList>
    </citation>
    <scope>NUCLEOTIDE SEQUENCE [LARGE SCALE GENOMIC DNA]</scope>
    <source>
        <strain evidence="3">Peat soil MAG SbF1</strain>
    </source>
</reference>
<dbReference type="EMBL" id="OMOF01000445">
    <property type="protein sequence ID" value="SPF51231.1"/>
    <property type="molecule type" value="Genomic_DNA"/>
</dbReference>
<organism evidence="2 3">
    <name type="scientific">Candidatus Desulfosporosinus infrequens</name>
    <dbReference type="NCBI Taxonomy" id="2043169"/>
    <lineage>
        <taxon>Bacteria</taxon>
        <taxon>Bacillati</taxon>
        <taxon>Bacillota</taxon>
        <taxon>Clostridia</taxon>
        <taxon>Eubacteriales</taxon>
        <taxon>Desulfitobacteriaceae</taxon>
        <taxon>Desulfosporosinus</taxon>
    </lineage>
</organism>
<dbReference type="OrthoDB" id="9806476at2"/>
<protein>
    <recommendedName>
        <fullName evidence="1">Thoeris anti-defense 2-like domain-containing protein</fullName>
    </recommendedName>
</protein>
<feature type="domain" description="Thoeris anti-defense 2-like" evidence="1">
    <location>
        <begin position="63"/>
        <end position="155"/>
    </location>
</feature>
<evidence type="ECO:0000313" key="2">
    <source>
        <dbReference type="EMBL" id="SPF51231.1"/>
    </source>
</evidence>
<dbReference type="InterPro" id="IPR021361">
    <property type="entry name" value="Tad2-like_dom"/>
</dbReference>
<dbReference type="AlphaFoldDB" id="A0A2U3LGZ2"/>
<name>A0A2U3LGZ2_9FIRM</name>
<evidence type="ECO:0000313" key="3">
    <source>
        <dbReference type="Proteomes" id="UP000238916"/>
    </source>
</evidence>
<gene>
    <name evidence="2" type="ORF">SBF1_50115</name>
</gene>
<proteinExistence type="predicted"/>